<organism evidence="17 18">
    <name type="scientific">Rhizopus delemar</name>
    <dbReference type="NCBI Taxonomy" id="936053"/>
    <lineage>
        <taxon>Eukaryota</taxon>
        <taxon>Fungi</taxon>
        <taxon>Fungi incertae sedis</taxon>
        <taxon>Mucoromycota</taxon>
        <taxon>Mucoromycotina</taxon>
        <taxon>Mucoromycetes</taxon>
        <taxon>Mucorales</taxon>
        <taxon>Mucorineae</taxon>
        <taxon>Rhizopodaceae</taxon>
        <taxon>Rhizopus</taxon>
    </lineage>
</organism>
<dbReference type="Gene3D" id="3.30.1460.20">
    <property type="match status" value="2"/>
</dbReference>
<reference evidence="17 18" key="1">
    <citation type="journal article" date="2020" name="Microb. Genom.">
        <title>Genetic diversity of clinical and environmental Mucorales isolates obtained from an investigation of mucormycosis cases among solid organ transplant recipients.</title>
        <authorList>
            <person name="Nguyen M.H."/>
            <person name="Kaul D."/>
            <person name="Muto C."/>
            <person name="Cheng S.J."/>
            <person name="Richter R.A."/>
            <person name="Bruno V.M."/>
            <person name="Liu G."/>
            <person name="Beyhan S."/>
            <person name="Sundermann A.J."/>
            <person name="Mounaud S."/>
            <person name="Pasculle A.W."/>
            <person name="Nierman W.C."/>
            <person name="Driscoll E."/>
            <person name="Cumbie R."/>
            <person name="Clancy C.J."/>
            <person name="Dupont C.L."/>
        </authorList>
    </citation>
    <scope>NUCLEOTIDE SEQUENCE [LARGE SCALE GENOMIC DNA]</scope>
    <source>
        <strain evidence="17 18">GL24</strain>
    </source>
</reference>
<dbReference type="FunFam" id="3.30.1460.20:FF:000005">
    <property type="entry name" value="Arp2/3 complex 34 kDa subunit"/>
    <property type="match status" value="1"/>
</dbReference>
<dbReference type="PANTHER" id="PTHR24356:SF422">
    <property type="entry name" value="PROTEIN KINASE DOMAIN-CONTAINING PROTEIN"/>
    <property type="match status" value="1"/>
</dbReference>
<keyword evidence="7 14" id="KW-0547">Nucleotide-binding</keyword>
<comment type="subcellular location">
    <subcellularLocation>
        <location evidence="1">Cytoplasm</location>
        <location evidence="1">Cytoskeleton</location>
    </subcellularLocation>
</comment>
<evidence type="ECO:0000256" key="4">
    <source>
        <dbReference type="ARBA" id="ARBA00022490"/>
    </source>
</evidence>
<evidence type="ECO:0000259" key="16">
    <source>
        <dbReference type="PROSITE" id="PS51285"/>
    </source>
</evidence>
<dbReference type="InterPro" id="IPR000961">
    <property type="entry name" value="AGC-kinase_C"/>
</dbReference>
<comment type="caution">
    <text evidence="17">The sequence shown here is derived from an EMBL/GenBank/DDBJ whole genome shotgun (WGS) entry which is preliminary data.</text>
</comment>
<dbReference type="InterPro" id="IPR007188">
    <property type="entry name" value="ARPC2"/>
</dbReference>
<comment type="catalytic activity">
    <reaction evidence="12">
        <text>L-threonyl-[protein] + ATP = O-phospho-L-threonyl-[protein] + ADP + H(+)</text>
        <dbReference type="Rhea" id="RHEA:46608"/>
        <dbReference type="Rhea" id="RHEA-COMP:11060"/>
        <dbReference type="Rhea" id="RHEA-COMP:11605"/>
        <dbReference type="ChEBI" id="CHEBI:15378"/>
        <dbReference type="ChEBI" id="CHEBI:30013"/>
        <dbReference type="ChEBI" id="CHEBI:30616"/>
        <dbReference type="ChEBI" id="CHEBI:61977"/>
        <dbReference type="ChEBI" id="CHEBI:456216"/>
        <dbReference type="EC" id="2.7.11.1"/>
    </reaction>
</comment>
<evidence type="ECO:0000256" key="11">
    <source>
        <dbReference type="ARBA" id="ARBA00023212"/>
    </source>
</evidence>
<evidence type="ECO:0000256" key="1">
    <source>
        <dbReference type="ARBA" id="ARBA00004245"/>
    </source>
</evidence>
<dbReference type="GO" id="GO:0005524">
    <property type="term" value="F:ATP binding"/>
    <property type="evidence" value="ECO:0007669"/>
    <property type="project" value="UniProtKB-UniRule"/>
</dbReference>
<evidence type="ECO:0000256" key="2">
    <source>
        <dbReference type="ARBA" id="ARBA00007192"/>
    </source>
</evidence>
<proteinExistence type="inferred from homology"/>
<dbReference type="InterPro" id="IPR008271">
    <property type="entry name" value="Ser/Thr_kinase_AS"/>
</dbReference>
<dbReference type="InterPro" id="IPR011009">
    <property type="entry name" value="Kinase-like_dom_sf"/>
</dbReference>
<dbReference type="PROSITE" id="PS50011">
    <property type="entry name" value="PROTEIN_KINASE_DOM"/>
    <property type="match status" value="1"/>
</dbReference>
<name>A0A9P6ZAU3_9FUNG</name>
<dbReference type="GO" id="GO:0004674">
    <property type="term" value="F:protein serine/threonine kinase activity"/>
    <property type="evidence" value="ECO:0007669"/>
    <property type="project" value="UniProtKB-KW"/>
</dbReference>
<dbReference type="InterPro" id="IPR000719">
    <property type="entry name" value="Prot_kinase_dom"/>
</dbReference>
<keyword evidence="8" id="KW-0418">Kinase</keyword>
<protein>
    <recommendedName>
        <fullName evidence="3">non-specific serine/threonine protein kinase</fullName>
        <ecNumber evidence="3">2.7.11.1</ecNumber>
    </recommendedName>
</protein>
<dbReference type="Pfam" id="PF00069">
    <property type="entry name" value="Pkinase"/>
    <property type="match status" value="1"/>
</dbReference>
<accession>A0A9P6ZAU3</accession>
<evidence type="ECO:0000313" key="17">
    <source>
        <dbReference type="EMBL" id="KAG1574357.1"/>
    </source>
</evidence>
<keyword evidence="4" id="KW-0963">Cytoplasm</keyword>
<keyword evidence="9 14" id="KW-0067">ATP-binding</keyword>
<dbReference type="InterPro" id="IPR050236">
    <property type="entry name" value="Ser_Thr_kinase_AGC"/>
</dbReference>
<evidence type="ECO:0000259" key="15">
    <source>
        <dbReference type="PROSITE" id="PS50011"/>
    </source>
</evidence>
<evidence type="ECO:0000256" key="12">
    <source>
        <dbReference type="ARBA" id="ARBA00047899"/>
    </source>
</evidence>
<dbReference type="GO" id="GO:0003779">
    <property type="term" value="F:actin binding"/>
    <property type="evidence" value="ECO:0007669"/>
    <property type="project" value="UniProtKB-KW"/>
</dbReference>
<comment type="catalytic activity">
    <reaction evidence="13">
        <text>L-seryl-[protein] + ATP = O-phospho-L-seryl-[protein] + ADP + H(+)</text>
        <dbReference type="Rhea" id="RHEA:17989"/>
        <dbReference type="Rhea" id="RHEA-COMP:9863"/>
        <dbReference type="Rhea" id="RHEA-COMP:11604"/>
        <dbReference type="ChEBI" id="CHEBI:15378"/>
        <dbReference type="ChEBI" id="CHEBI:29999"/>
        <dbReference type="ChEBI" id="CHEBI:30616"/>
        <dbReference type="ChEBI" id="CHEBI:83421"/>
        <dbReference type="ChEBI" id="CHEBI:456216"/>
        <dbReference type="EC" id="2.7.11.1"/>
    </reaction>
</comment>
<keyword evidence="11" id="KW-0206">Cytoskeleton</keyword>
<feature type="domain" description="AGC-kinase C-terminal" evidence="16">
    <location>
        <begin position="573"/>
        <end position="650"/>
    </location>
</feature>
<evidence type="ECO:0000256" key="9">
    <source>
        <dbReference type="ARBA" id="ARBA00022840"/>
    </source>
</evidence>
<dbReference type="GO" id="GO:0005885">
    <property type="term" value="C:Arp2/3 protein complex"/>
    <property type="evidence" value="ECO:0007669"/>
    <property type="project" value="InterPro"/>
</dbReference>
<evidence type="ECO:0000256" key="5">
    <source>
        <dbReference type="ARBA" id="ARBA00022527"/>
    </source>
</evidence>
<dbReference type="EC" id="2.7.11.1" evidence="3"/>
<evidence type="ECO:0000256" key="7">
    <source>
        <dbReference type="ARBA" id="ARBA00022741"/>
    </source>
</evidence>
<dbReference type="GO" id="GO:0034314">
    <property type="term" value="P:Arp2/3 complex-mediated actin nucleation"/>
    <property type="evidence" value="ECO:0007669"/>
    <property type="project" value="InterPro"/>
</dbReference>
<comment type="similarity">
    <text evidence="2">Belongs to the ARPC2 family.</text>
</comment>
<gene>
    <name evidence="17" type="ORF">G6F50_002044</name>
</gene>
<dbReference type="PROSITE" id="PS00107">
    <property type="entry name" value="PROTEIN_KINASE_ATP"/>
    <property type="match status" value="1"/>
</dbReference>
<dbReference type="FunFam" id="1.10.510.10:FF:000210">
    <property type="entry name" value="Non-specific serine/threonine protein kinase"/>
    <property type="match status" value="1"/>
</dbReference>
<dbReference type="GO" id="GO:0035556">
    <property type="term" value="P:intracellular signal transduction"/>
    <property type="evidence" value="ECO:0007669"/>
    <property type="project" value="TreeGrafter"/>
</dbReference>
<evidence type="ECO:0000256" key="6">
    <source>
        <dbReference type="ARBA" id="ARBA00022679"/>
    </source>
</evidence>
<evidence type="ECO:0000256" key="13">
    <source>
        <dbReference type="ARBA" id="ARBA00048679"/>
    </source>
</evidence>
<dbReference type="GO" id="GO:0030041">
    <property type="term" value="P:actin filament polymerization"/>
    <property type="evidence" value="ECO:0007669"/>
    <property type="project" value="InterPro"/>
</dbReference>
<dbReference type="PROSITE" id="PS00108">
    <property type="entry name" value="PROTEIN_KINASE_ST"/>
    <property type="match status" value="1"/>
</dbReference>
<evidence type="ECO:0000256" key="8">
    <source>
        <dbReference type="ARBA" id="ARBA00022777"/>
    </source>
</evidence>
<keyword evidence="6" id="KW-0808">Transferase</keyword>
<dbReference type="Gene3D" id="3.30.200.20">
    <property type="entry name" value="Phosphorylase Kinase, domain 1"/>
    <property type="match status" value="1"/>
</dbReference>
<dbReference type="SUPFAM" id="SSF69645">
    <property type="entry name" value="Arp2/3 complex subunits"/>
    <property type="match status" value="2"/>
</dbReference>
<evidence type="ECO:0000256" key="10">
    <source>
        <dbReference type="ARBA" id="ARBA00023203"/>
    </source>
</evidence>
<dbReference type="Gene3D" id="1.10.510.10">
    <property type="entry name" value="Transferase(Phosphotransferase) domain 1"/>
    <property type="match status" value="1"/>
</dbReference>
<dbReference type="PROSITE" id="PS51285">
    <property type="entry name" value="AGC_KINASE_CTER"/>
    <property type="match status" value="1"/>
</dbReference>
<dbReference type="Proteomes" id="UP000740926">
    <property type="component" value="Unassembled WGS sequence"/>
</dbReference>
<keyword evidence="18" id="KW-1185">Reference proteome</keyword>
<evidence type="ECO:0000313" key="18">
    <source>
        <dbReference type="Proteomes" id="UP000740926"/>
    </source>
</evidence>
<dbReference type="InterPro" id="IPR017441">
    <property type="entry name" value="Protein_kinase_ATP_BS"/>
</dbReference>
<keyword evidence="5" id="KW-0723">Serine/threonine-protein kinase</keyword>
<evidence type="ECO:0000256" key="14">
    <source>
        <dbReference type="PROSITE-ProRule" id="PRU10141"/>
    </source>
</evidence>
<evidence type="ECO:0000256" key="3">
    <source>
        <dbReference type="ARBA" id="ARBA00012513"/>
    </source>
</evidence>
<dbReference type="Pfam" id="PF04045">
    <property type="entry name" value="P34-Arc"/>
    <property type="match status" value="1"/>
</dbReference>
<dbReference type="InterPro" id="IPR034666">
    <property type="entry name" value="ARPC2/4"/>
</dbReference>
<dbReference type="FunFam" id="3.30.1460.20:FF:000003">
    <property type="entry name" value="Arp2/3 complex 34 kDa subunit"/>
    <property type="match status" value="1"/>
</dbReference>
<dbReference type="AlphaFoldDB" id="A0A9P6ZAU3"/>
<feature type="domain" description="Protein kinase" evidence="15">
    <location>
        <begin position="313"/>
        <end position="572"/>
    </location>
</feature>
<sequence length="674" mass="78735">MILLDYHNVIIKDALETRLKNEKFDPIDMTVADFDGVTYHISTPEVKTILQISLQWGCAKELFEFGAQDVLKREYGEYLLDTAEQGFDVTLAIDLEKVPEDTRDELIGKVSLLKRNLLAAPFERAFNEQQECEKEGKTECKSELMSIHYREEEAIYVKSNFDRITVIFSTTFKDETDKIFGKVFLQEFVDARRRVPALQNAPQVLYSIREPPMELRHLNLKDSDDISYVTFVLFPSHFISIDTRQETISRIQIFRDYLHYHIKCSKAYMHTRMRARVRDFLKVLNRAKPEVTNAEKKTASGRTFHEEVELRHFYLLRVIGKGAFGKVRIVQHKSDLSEYALKYVNKAKCIELNAVQNILTERTILELIDYPLVVNLYYAFHDDENLFMVLDLMLGGDLRFHLDSYGRFNELQVRFYIAELILSISYIHTQNIIHRDIKPENILLDARGHAHLHDFNIATQLTSSRPYRQNRAGSLAYMAPEIISGKKYSKTVDWWSLGIMAYELLFRKRPFSGSTSEEIQQSIINDMLVFPDDIHISLDCEDVIKGLLTKEPKDRLGYGEEGLKRLKSHSWFQGLDWHELETKKAQSPYIPNNDSPNYDAVHELEELLCEEDPLRPHPKSKVPNMQELLEIDNKFLPYDHTKQQKKLNLIRKMGEKIDQAKYNAQGYQELNTRQ</sequence>
<keyword evidence="10" id="KW-0009">Actin-binding</keyword>
<dbReference type="SMART" id="SM00220">
    <property type="entry name" value="S_TKc"/>
    <property type="match status" value="1"/>
</dbReference>
<dbReference type="SUPFAM" id="SSF56112">
    <property type="entry name" value="Protein kinase-like (PK-like)"/>
    <property type="match status" value="1"/>
</dbReference>
<dbReference type="EMBL" id="JAANIU010000182">
    <property type="protein sequence ID" value="KAG1574357.1"/>
    <property type="molecule type" value="Genomic_DNA"/>
</dbReference>
<dbReference type="FunFam" id="3.30.200.20:FF:000354">
    <property type="entry name" value="AGC/YANK protein kinase"/>
    <property type="match status" value="1"/>
</dbReference>
<feature type="binding site" evidence="14">
    <location>
        <position position="342"/>
    </location>
    <ligand>
        <name>ATP</name>
        <dbReference type="ChEBI" id="CHEBI:30616"/>
    </ligand>
</feature>
<dbReference type="PANTHER" id="PTHR24356">
    <property type="entry name" value="SERINE/THREONINE-PROTEIN KINASE"/>
    <property type="match status" value="1"/>
</dbReference>